<feature type="transmembrane region" description="Helical" evidence="5">
    <location>
        <begin position="60"/>
        <end position="82"/>
    </location>
</feature>
<evidence type="ECO:0000313" key="6">
    <source>
        <dbReference type="EMBL" id="ACM20061.1"/>
    </source>
</evidence>
<evidence type="ECO:0000313" key="7">
    <source>
        <dbReference type="Proteomes" id="UP000007721"/>
    </source>
</evidence>
<dbReference type="InterPro" id="IPR052561">
    <property type="entry name" value="ComplexI_Subunit1"/>
</dbReference>
<evidence type="ECO:0000256" key="4">
    <source>
        <dbReference type="ARBA" id="ARBA00023136"/>
    </source>
</evidence>
<sequence length="302" mass="32493">MTDILIHALLIILMPPLLLGVIGKTKAAFAGRIGPSYFQHYYDLAKLIRKGMVISDTTTWVFTAGPVITLAATLVAALLIPLGNHQAPIAFAGDMILFAYLFALGRFFTTLAALDTGSSFEGMGAAREATFACLAEPTLFFALMTLSRMSGTLSLSPMMSNLSVSMWFSSGAALLLLVGGLFIVLLAENCRIPFDDPNTHLELTMIHEVMVLDHSGPAFAYILYGAAMKLFVMGAFFINIALPLKSGNAILDWGIFILLMLGLAVAIGVVESIMARLRLIRVPQLLVAACILSGFSMLLILR</sequence>
<feature type="transmembrane region" description="Helical" evidence="5">
    <location>
        <begin position="218"/>
        <end position="238"/>
    </location>
</feature>
<dbReference type="Pfam" id="PF00146">
    <property type="entry name" value="NADHdh"/>
    <property type="match status" value="1"/>
</dbReference>
<dbReference type="GO" id="GO:0005886">
    <property type="term" value="C:plasma membrane"/>
    <property type="evidence" value="ECO:0007669"/>
    <property type="project" value="TreeGrafter"/>
</dbReference>
<dbReference type="PANTHER" id="PTHR43359:SF1">
    <property type="entry name" value="FORMATE HYDROGENLYASE SUBUNIT 4-RELATED"/>
    <property type="match status" value="1"/>
</dbReference>
<evidence type="ECO:0000256" key="3">
    <source>
        <dbReference type="ARBA" id="ARBA00022989"/>
    </source>
</evidence>
<dbReference type="KEGG" id="geo:Geob_1703"/>
<keyword evidence="7" id="KW-1185">Reference proteome</keyword>
<keyword evidence="3 5" id="KW-1133">Transmembrane helix</keyword>
<dbReference type="AlphaFoldDB" id="B9M6K1"/>
<feature type="transmembrane region" description="Helical" evidence="5">
    <location>
        <begin position="89"/>
        <end position="109"/>
    </location>
</feature>
<name>B9M6K1_GEODF</name>
<organism evidence="6 7">
    <name type="scientific">Geotalea daltonii (strain DSM 22248 / JCM 15807 / FRC-32)</name>
    <name type="common">Geobacter daltonii</name>
    <dbReference type="NCBI Taxonomy" id="316067"/>
    <lineage>
        <taxon>Bacteria</taxon>
        <taxon>Pseudomonadati</taxon>
        <taxon>Thermodesulfobacteriota</taxon>
        <taxon>Desulfuromonadia</taxon>
        <taxon>Geobacterales</taxon>
        <taxon>Geobacteraceae</taxon>
        <taxon>Geotalea</taxon>
    </lineage>
</organism>
<feature type="transmembrane region" description="Helical" evidence="5">
    <location>
        <begin position="129"/>
        <end position="146"/>
    </location>
</feature>
<feature type="transmembrane region" description="Helical" evidence="5">
    <location>
        <begin position="250"/>
        <end position="270"/>
    </location>
</feature>
<protein>
    <submittedName>
        <fullName evidence="6">Ech-hydrogenase-related complex, NuoH-like integral membrane subunit</fullName>
    </submittedName>
</protein>
<dbReference type="PANTHER" id="PTHR43359">
    <property type="entry name" value="FORMATE HYDROGENLYASE SUBUNIT 4"/>
    <property type="match status" value="1"/>
</dbReference>
<dbReference type="RefSeq" id="WP_012646790.1">
    <property type="nucleotide sequence ID" value="NC_011979.1"/>
</dbReference>
<keyword evidence="4 5" id="KW-0472">Membrane</keyword>
<accession>B9M6K1</accession>
<feature type="transmembrane region" description="Helical" evidence="5">
    <location>
        <begin position="282"/>
        <end position="301"/>
    </location>
</feature>
<dbReference type="STRING" id="316067.Geob_1703"/>
<evidence type="ECO:0000256" key="1">
    <source>
        <dbReference type="ARBA" id="ARBA00004141"/>
    </source>
</evidence>
<evidence type="ECO:0000256" key="2">
    <source>
        <dbReference type="ARBA" id="ARBA00022692"/>
    </source>
</evidence>
<keyword evidence="2 5" id="KW-0812">Transmembrane</keyword>
<dbReference type="InterPro" id="IPR001694">
    <property type="entry name" value="NADH_UbQ_OxRdtase_su1/FPO"/>
</dbReference>
<dbReference type="EMBL" id="CP001390">
    <property type="protein sequence ID" value="ACM20061.1"/>
    <property type="molecule type" value="Genomic_DNA"/>
</dbReference>
<feature type="transmembrane region" description="Helical" evidence="5">
    <location>
        <begin position="167"/>
        <end position="187"/>
    </location>
</feature>
<dbReference type="Proteomes" id="UP000007721">
    <property type="component" value="Chromosome"/>
</dbReference>
<dbReference type="HOGENOM" id="CLU_015134_2_0_7"/>
<dbReference type="eggNOG" id="COG0650">
    <property type="taxonomic scope" value="Bacteria"/>
</dbReference>
<dbReference type="OrthoDB" id="9778499at2"/>
<proteinExistence type="predicted"/>
<comment type="subcellular location">
    <subcellularLocation>
        <location evidence="1">Membrane</location>
        <topology evidence="1">Multi-pass membrane protein</topology>
    </subcellularLocation>
</comment>
<reference evidence="6 7" key="1">
    <citation type="submission" date="2009-01" db="EMBL/GenBank/DDBJ databases">
        <title>Complete sequence of Geobacter sp. FRC-32.</title>
        <authorList>
            <consortium name="US DOE Joint Genome Institute"/>
            <person name="Lucas S."/>
            <person name="Copeland A."/>
            <person name="Lapidus A."/>
            <person name="Glavina del Rio T."/>
            <person name="Dalin E."/>
            <person name="Tice H."/>
            <person name="Bruce D."/>
            <person name="Goodwin L."/>
            <person name="Pitluck S."/>
            <person name="Saunders E."/>
            <person name="Brettin T."/>
            <person name="Detter J.C."/>
            <person name="Han C."/>
            <person name="Larimer F."/>
            <person name="Land M."/>
            <person name="Hauser L."/>
            <person name="Kyrpides N."/>
            <person name="Ovchinnikova G."/>
            <person name="Kostka J."/>
            <person name="Richardson P."/>
        </authorList>
    </citation>
    <scope>NUCLEOTIDE SEQUENCE [LARGE SCALE GENOMIC DNA]</scope>
    <source>
        <strain evidence="7">DSM 22248 / JCM 15807 / FRC-32</strain>
    </source>
</reference>
<gene>
    <name evidence="6" type="primary">ehrB</name>
    <name evidence="6" type="ordered locus">Geob_1703</name>
</gene>
<evidence type="ECO:0000256" key="5">
    <source>
        <dbReference type="SAM" id="Phobius"/>
    </source>
</evidence>